<dbReference type="EMBL" id="JABAHY010000004">
    <property type="protein sequence ID" value="NLS09547.1"/>
    <property type="molecule type" value="Genomic_DNA"/>
</dbReference>
<feature type="region of interest" description="Disordered" evidence="1">
    <location>
        <begin position="36"/>
        <end position="63"/>
    </location>
</feature>
<protein>
    <submittedName>
        <fullName evidence="3">Uncharacterized protein</fullName>
    </submittedName>
</protein>
<evidence type="ECO:0000256" key="2">
    <source>
        <dbReference type="SAM" id="SignalP"/>
    </source>
</evidence>
<evidence type="ECO:0000313" key="3">
    <source>
        <dbReference type="EMBL" id="NLS09547.1"/>
    </source>
</evidence>
<dbReference type="AlphaFoldDB" id="A0A7X8YDU9"/>
<sequence>MASVAAVTCLVVALAWFLGGRAAPNAASVQELLPPEPRQHTDAETAEDAAMLSAVQPSAESEEEDYLDRGVAAVLPGAMPGAEIKELPVENLSDLKSLGWAVPYLSRNGYEHRYIETGSLEGIRTIQVHMADGEYFINVAETRVEEDGAELEPIEETLHNVVDLQHVHAEELELSTGQEAVLYSAEDARVWTTAVETGYAQYVITSSQPVETAPEVTSWVMVTDRSRVQLMPSSPGPADRLERGFDEMRSWFSD</sequence>
<comment type="caution">
    <text evidence="3">The sequence shown here is derived from an EMBL/GenBank/DDBJ whole genome shotgun (WGS) entry which is preliminary data.</text>
</comment>
<reference evidence="3 4" key="1">
    <citation type="submission" date="2020-04" db="EMBL/GenBank/DDBJ databases">
        <title>Nesterenkonia sp. nov., isolated from marine sediment.</title>
        <authorList>
            <person name="Zhang G."/>
        </authorList>
    </citation>
    <scope>NUCLEOTIDE SEQUENCE [LARGE SCALE GENOMIC DNA]</scope>
    <source>
        <strain evidence="3 4">MY13</strain>
    </source>
</reference>
<evidence type="ECO:0000313" key="4">
    <source>
        <dbReference type="Proteomes" id="UP000523139"/>
    </source>
</evidence>
<organism evidence="3 4">
    <name type="scientific">Nesterenkonia sedimenti</name>
    <dbReference type="NCBI Taxonomy" id="1463632"/>
    <lineage>
        <taxon>Bacteria</taxon>
        <taxon>Bacillati</taxon>
        <taxon>Actinomycetota</taxon>
        <taxon>Actinomycetes</taxon>
        <taxon>Micrococcales</taxon>
        <taxon>Micrococcaceae</taxon>
        <taxon>Nesterenkonia</taxon>
    </lineage>
</organism>
<evidence type="ECO:0000256" key="1">
    <source>
        <dbReference type="SAM" id="MobiDB-lite"/>
    </source>
</evidence>
<feature type="chain" id="PRO_5030879408" evidence="2">
    <location>
        <begin position="23"/>
        <end position="254"/>
    </location>
</feature>
<name>A0A7X8YDU9_9MICC</name>
<keyword evidence="4" id="KW-1185">Reference proteome</keyword>
<proteinExistence type="predicted"/>
<dbReference type="Proteomes" id="UP000523139">
    <property type="component" value="Unassembled WGS sequence"/>
</dbReference>
<accession>A0A7X8YDU9</accession>
<keyword evidence="2" id="KW-0732">Signal</keyword>
<feature type="signal peptide" evidence="2">
    <location>
        <begin position="1"/>
        <end position="22"/>
    </location>
</feature>
<dbReference type="RefSeq" id="WP_168887049.1">
    <property type="nucleotide sequence ID" value="NZ_JABAHY010000004.1"/>
</dbReference>
<gene>
    <name evidence="3" type="ORF">HGQ17_05890</name>
</gene>